<dbReference type="RefSeq" id="WP_074748318.1">
    <property type="nucleotide sequence ID" value="NZ_FNYS01000033.1"/>
</dbReference>
<evidence type="ECO:0000313" key="2">
    <source>
        <dbReference type="EMBL" id="SEJ40359.1"/>
    </source>
</evidence>
<proteinExistence type="predicted"/>
<dbReference type="Pfam" id="PF05272">
    <property type="entry name" value="VapE-like_dom"/>
    <property type="match status" value="1"/>
</dbReference>
<evidence type="ECO:0000259" key="1">
    <source>
        <dbReference type="Pfam" id="PF05272"/>
    </source>
</evidence>
<dbReference type="GeneID" id="82258787"/>
<reference evidence="2 3" key="1">
    <citation type="submission" date="2016-10" db="EMBL/GenBank/DDBJ databases">
        <authorList>
            <person name="de Groot N.N."/>
        </authorList>
    </citation>
    <scope>NUCLEOTIDE SEQUENCE [LARGE SCALE GENOMIC DNA]</scope>
    <source>
        <strain evidence="2 3">DSM 23048</strain>
    </source>
</reference>
<dbReference type="PANTHER" id="PTHR34985:SF1">
    <property type="entry name" value="SLR0554 PROTEIN"/>
    <property type="match status" value="1"/>
</dbReference>
<feature type="domain" description="Virulence-associated protein E-like" evidence="1">
    <location>
        <begin position="94"/>
        <end position="309"/>
    </location>
</feature>
<dbReference type="Proteomes" id="UP000183077">
    <property type="component" value="Unassembled WGS sequence"/>
</dbReference>
<organism evidence="2 3">
    <name type="scientific">Myroides marinus</name>
    <dbReference type="NCBI Taxonomy" id="703342"/>
    <lineage>
        <taxon>Bacteria</taxon>
        <taxon>Pseudomonadati</taxon>
        <taxon>Bacteroidota</taxon>
        <taxon>Flavobacteriia</taxon>
        <taxon>Flavobacteriales</taxon>
        <taxon>Flavobacteriaceae</taxon>
        <taxon>Myroides</taxon>
    </lineage>
</organism>
<dbReference type="AlphaFoldDB" id="A0A1H6YGI0"/>
<dbReference type="InterPro" id="IPR007936">
    <property type="entry name" value="VapE-like_dom"/>
</dbReference>
<sequence>MDEISVYEISSRKDSVYDKINEEICKYFNIKFNEISLEFEIFSLNSKQGVVFNESSLLIHLHREKLNVSPQALKTYLKSHFIKRYNPIVEYFEKLPTWDGKDYIKQYASYVNTDDNNLFAHHLLKWAVRAVKTVIHPEQINKHCLILGNGEQNAGKSTYLENLCPKPLKQYYYENIGVSKDDRIKLCKAFIINIEELDILGKYDINSIKSIISQTTVNERLPYAEKSSLLYRICSFVGSTNKLEFLNDETGSVRWIVFDVLGRINFSYTQEFNMDNFWAQAYHIYKHQPTFKSDLTVEEVIANEKRNERFTIQTVESEFVLRFYEPSEDLEDFRTATEIMTELSVMGHKLNNQRIGTSLKKHGFNRIKHAKRQVYGYLAKTKFKDSPWGFNE</sequence>
<gene>
    <name evidence="2" type="ORF">SAMN04488018_13314</name>
</gene>
<evidence type="ECO:0000313" key="3">
    <source>
        <dbReference type="Proteomes" id="UP000183077"/>
    </source>
</evidence>
<name>A0A1H6YGI0_9FLAO</name>
<dbReference type="EMBL" id="FNYS01000033">
    <property type="protein sequence ID" value="SEJ40359.1"/>
    <property type="molecule type" value="Genomic_DNA"/>
</dbReference>
<dbReference type="PANTHER" id="PTHR34985">
    <property type="entry name" value="SLR0554 PROTEIN"/>
    <property type="match status" value="1"/>
</dbReference>
<accession>A0A1H6YGI0</accession>
<protein>
    <submittedName>
        <fullName evidence="2">Virulence-associated protein E</fullName>
    </submittedName>
</protein>